<gene>
    <name evidence="1" type="ORF">HPB50_004364</name>
</gene>
<dbReference type="EMBL" id="CM023489">
    <property type="protein sequence ID" value="KAH6921722.1"/>
    <property type="molecule type" value="Genomic_DNA"/>
</dbReference>
<keyword evidence="2" id="KW-1185">Reference proteome</keyword>
<evidence type="ECO:0000313" key="2">
    <source>
        <dbReference type="Proteomes" id="UP000821845"/>
    </source>
</evidence>
<reference evidence="1" key="1">
    <citation type="submission" date="2020-05" db="EMBL/GenBank/DDBJ databases">
        <title>Large-scale comparative analyses of tick genomes elucidate their genetic diversity and vector capacities.</title>
        <authorList>
            <person name="Jia N."/>
            <person name="Wang J."/>
            <person name="Shi W."/>
            <person name="Du L."/>
            <person name="Sun Y."/>
            <person name="Zhan W."/>
            <person name="Jiang J."/>
            <person name="Wang Q."/>
            <person name="Zhang B."/>
            <person name="Ji P."/>
            <person name="Sakyi L.B."/>
            <person name="Cui X."/>
            <person name="Yuan T."/>
            <person name="Jiang B."/>
            <person name="Yang W."/>
            <person name="Lam T.T.-Y."/>
            <person name="Chang Q."/>
            <person name="Ding S."/>
            <person name="Wang X."/>
            <person name="Zhu J."/>
            <person name="Ruan X."/>
            <person name="Zhao L."/>
            <person name="Wei J."/>
            <person name="Que T."/>
            <person name="Du C."/>
            <person name="Cheng J."/>
            <person name="Dai P."/>
            <person name="Han X."/>
            <person name="Huang E."/>
            <person name="Gao Y."/>
            <person name="Liu J."/>
            <person name="Shao H."/>
            <person name="Ye R."/>
            <person name="Li L."/>
            <person name="Wei W."/>
            <person name="Wang X."/>
            <person name="Wang C."/>
            <person name="Yang T."/>
            <person name="Huo Q."/>
            <person name="Li W."/>
            <person name="Guo W."/>
            <person name="Chen H."/>
            <person name="Zhou L."/>
            <person name="Ni X."/>
            <person name="Tian J."/>
            <person name="Zhou Y."/>
            <person name="Sheng Y."/>
            <person name="Liu T."/>
            <person name="Pan Y."/>
            <person name="Xia L."/>
            <person name="Li J."/>
            <person name="Zhao F."/>
            <person name="Cao W."/>
        </authorList>
    </citation>
    <scope>NUCLEOTIDE SEQUENCE</scope>
    <source>
        <strain evidence="1">Hyas-2018</strain>
    </source>
</reference>
<protein>
    <submittedName>
        <fullName evidence="1">Uncharacterized protein</fullName>
    </submittedName>
</protein>
<name>A0ACB7RGS3_HYAAI</name>
<evidence type="ECO:0000313" key="1">
    <source>
        <dbReference type="EMBL" id="KAH6921722.1"/>
    </source>
</evidence>
<comment type="caution">
    <text evidence="1">The sequence shown here is derived from an EMBL/GenBank/DDBJ whole genome shotgun (WGS) entry which is preliminary data.</text>
</comment>
<accession>A0ACB7RGS3</accession>
<sequence length="575" mass="61401">MHRRSSRSFLATSADRVVVSPPPEPLSASPSPSPREGGTRADGMPLSKDHFFNVRTPPGTSVDEVIDALEALIGTPEIYSVQHFGRLDFQVGVNSLPAVQVLLDCGGLRLGTHVSQLIPVARQVPSVPCLYLPSFVPHNEVADYRTGTRHIKMDMRSDNPLPNFARVSGHRATFEYTACGVLVHRTDTCTAACRRCGGAHASVDCTARKSYIMAAAMDVDEFPILGRTSATEQSRLTTLRRAKRRMPRDTVDEREAGGIQAKASAPTAASETQHAKGEASEINEEGAASMRSMDERSHPTQATHTQATAAAPVGSCSGADEHGLRRASASDGEGDDDAVSATSWAPVDDTTAEENRLERGRSDSTEVRSVAAEGPQCGKALSLEEKPTQEGGSEIPQSWWDKGGVEEMGGSRSWQPSRSDEPSGSAEPENTKTLGEQDALQSALSSHMLKAASQRGRASQQSGREEEPHGDRKGGSVRKPADTATLPGTRRNSGEEPAETSSFEEQQPGELVIDEHAPTPPGTPKRTTSTTPTQPRGTDTAPAETAPRCSGLQARALTDVPSAALRRRVEKLQRG</sequence>
<dbReference type="Proteomes" id="UP000821845">
    <property type="component" value="Chromosome 9"/>
</dbReference>
<organism evidence="1 2">
    <name type="scientific">Hyalomma asiaticum</name>
    <name type="common">Tick</name>
    <dbReference type="NCBI Taxonomy" id="266040"/>
    <lineage>
        <taxon>Eukaryota</taxon>
        <taxon>Metazoa</taxon>
        <taxon>Ecdysozoa</taxon>
        <taxon>Arthropoda</taxon>
        <taxon>Chelicerata</taxon>
        <taxon>Arachnida</taxon>
        <taxon>Acari</taxon>
        <taxon>Parasitiformes</taxon>
        <taxon>Ixodida</taxon>
        <taxon>Ixodoidea</taxon>
        <taxon>Ixodidae</taxon>
        <taxon>Hyalomminae</taxon>
        <taxon>Hyalomma</taxon>
    </lineage>
</organism>
<proteinExistence type="predicted"/>